<evidence type="ECO:0000313" key="2">
    <source>
        <dbReference type="EMBL" id="OGK42078.1"/>
    </source>
</evidence>
<gene>
    <name evidence="2" type="ORF">A2954_03430</name>
</gene>
<dbReference type="EMBL" id="MGAG01000005">
    <property type="protein sequence ID" value="OGK42078.1"/>
    <property type="molecule type" value="Genomic_DNA"/>
</dbReference>
<dbReference type="Proteomes" id="UP000177698">
    <property type="component" value="Unassembled WGS sequence"/>
</dbReference>
<protein>
    <recommendedName>
        <fullName evidence="4">SGNH hydrolase-type esterase domain-containing protein</fullName>
    </recommendedName>
</protein>
<dbReference type="SUPFAM" id="SSF52266">
    <property type="entry name" value="SGNH hydrolase"/>
    <property type="match status" value="1"/>
</dbReference>
<evidence type="ECO:0000256" key="1">
    <source>
        <dbReference type="SAM" id="Phobius"/>
    </source>
</evidence>
<dbReference type="CDD" id="cd00229">
    <property type="entry name" value="SGNH_hydrolase"/>
    <property type="match status" value="1"/>
</dbReference>
<reference evidence="2 3" key="1">
    <citation type="journal article" date="2016" name="Nat. Commun.">
        <title>Thousands of microbial genomes shed light on interconnected biogeochemical processes in an aquifer system.</title>
        <authorList>
            <person name="Anantharaman K."/>
            <person name="Brown C.T."/>
            <person name="Hug L.A."/>
            <person name="Sharon I."/>
            <person name="Castelle C.J."/>
            <person name="Probst A.J."/>
            <person name="Thomas B.C."/>
            <person name="Singh A."/>
            <person name="Wilkins M.J."/>
            <person name="Karaoz U."/>
            <person name="Brodie E.L."/>
            <person name="Williams K.H."/>
            <person name="Hubbard S.S."/>
            <person name="Banfield J.F."/>
        </authorList>
    </citation>
    <scope>NUCLEOTIDE SEQUENCE [LARGE SCALE GENOMIC DNA]</scope>
</reference>
<organism evidence="2 3">
    <name type="scientific">Candidatus Roizmanbacteria bacterium RIFCSPLOWO2_01_FULL_37_12</name>
    <dbReference type="NCBI Taxonomy" id="1802056"/>
    <lineage>
        <taxon>Bacteria</taxon>
        <taxon>Candidatus Roizmaniibacteriota</taxon>
    </lineage>
</organism>
<dbReference type="InterPro" id="IPR036514">
    <property type="entry name" value="SGNH_hydro_sf"/>
</dbReference>
<keyword evidence="1" id="KW-0472">Membrane</keyword>
<proteinExistence type="predicted"/>
<comment type="caution">
    <text evidence="2">The sequence shown here is derived from an EMBL/GenBank/DDBJ whole genome shotgun (WGS) entry which is preliminary data.</text>
</comment>
<evidence type="ECO:0008006" key="4">
    <source>
        <dbReference type="Google" id="ProtNLM"/>
    </source>
</evidence>
<dbReference type="InterPro" id="IPR001087">
    <property type="entry name" value="GDSL"/>
</dbReference>
<keyword evidence="1" id="KW-1133">Transmembrane helix</keyword>
<evidence type="ECO:0000313" key="3">
    <source>
        <dbReference type="Proteomes" id="UP000177698"/>
    </source>
</evidence>
<dbReference type="Gene3D" id="3.40.50.1110">
    <property type="entry name" value="SGNH hydrolase"/>
    <property type="match status" value="1"/>
</dbReference>
<sequence length="350" mass="39287">MPLYSYEYQKQKKALITQEHRIRRILIHSVSSLASLFLVLLSTFLLNYIDNHTVSPISAQSLGSSDSFNPVSTPSPSPLLAEASAEEGYQLDNGRDLDGNLTPTPSLPYSSLYNDIKSFDGDSPEQSRGSQDKPFSTKKLYTIAIIGDSMVDTMGEVLEYLDSELKTKYPKTKFLLYNYGTGAQNIEMGLARFGSHFNYQSRDYQSIPELKPDILIVASFAYNPFTPHDRDKHWLTLTKLVETAKQVTPRVYMLAEIAPLREDFGKGPQGVNWSDDTNYEHTLRIIQQLENTVGLSKALTVPLIDAFTPSFNSETREGKREYVNSADGIHPSVEGHKFMAEKIAETIKLP</sequence>
<keyword evidence="1" id="KW-0812">Transmembrane</keyword>
<dbReference type="GO" id="GO:0016788">
    <property type="term" value="F:hydrolase activity, acting on ester bonds"/>
    <property type="evidence" value="ECO:0007669"/>
    <property type="project" value="InterPro"/>
</dbReference>
<dbReference type="Pfam" id="PF00657">
    <property type="entry name" value="Lipase_GDSL"/>
    <property type="match status" value="1"/>
</dbReference>
<dbReference type="AlphaFoldDB" id="A0A1F7IFD3"/>
<name>A0A1F7IFD3_9BACT</name>
<feature type="transmembrane region" description="Helical" evidence="1">
    <location>
        <begin position="25"/>
        <end position="49"/>
    </location>
</feature>
<dbReference type="STRING" id="1802056.A2954_03430"/>
<accession>A0A1F7IFD3</accession>